<feature type="compositionally biased region" description="Low complexity" evidence="4">
    <location>
        <begin position="389"/>
        <end position="417"/>
    </location>
</feature>
<dbReference type="SUPFAM" id="SSF56801">
    <property type="entry name" value="Acetyl-CoA synthetase-like"/>
    <property type="match status" value="1"/>
</dbReference>
<dbReference type="InterPro" id="IPR001242">
    <property type="entry name" value="Condensation_dom"/>
</dbReference>
<dbReference type="AlphaFoldDB" id="A0A1E5P4V5"/>
<dbReference type="InterPro" id="IPR009081">
    <property type="entry name" value="PP-bd_ACP"/>
</dbReference>
<dbReference type="Proteomes" id="UP000095759">
    <property type="component" value="Unassembled WGS sequence"/>
</dbReference>
<dbReference type="GO" id="GO:0008610">
    <property type="term" value="P:lipid biosynthetic process"/>
    <property type="evidence" value="ECO:0007669"/>
    <property type="project" value="UniProtKB-ARBA"/>
</dbReference>
<keyword evidence="7" id="KW-1185">Reference proteome</keyword>
<feature type="region of interest" description="Disordered" evidence="4">
    <location>
        <begin position="371"/>
        <end position="417"/>
    </location>
</feature>
<protein>
    <recommendedName>
        <fullName evidence="5">Carrier domain-containing protein</fullName>
    </recommendedName>
</protein>
<evidence type="ECO:0000256" key="3">
    <source>
        <dbReference type="ARBA" id="ARBA00022553"/>
    </source>
</evidence>
<gene>
    <name evidence="6" type="ORF">AS594_08780</name>
</gene>
<dbReference type="PANTHER" id="PTHR45527:SF1">
    <property type="entry name" value="FATTY ACID SYNTHASE"/>
    <property type="match status" value="1"/>
</dbReference>
<evidence type="ECO:0000256" key="2">
    <source>
        <dbReference type="ARBA" id="ARBA00022450"/>
    </source>
</evidence>
<dbReference type="SUPFAM" id="SSF47336">
    <property type="entry name" value="ACP-like"/>
    <property type="match status" value="1"/>
</dbReference>
<dbReference type="EMBL" id="MEHJ01000001">
    <property type="protein sequence ID" value="OEJ24571.1"/>
    <property type="molecule type" value="Genomic_DNA"/>
</dbReference>
<evidence type="ECO:0000256" key="4">
    <source>
        <dbReference type="SAM" id="MobiDB-lite"/>
    </source>
</evidence>
<feature type="domain" description="Carrier" evidence="5">
    <location>
        <begin position="81"/>
        <end position="156"/>
    </location>
</feature>
<dbReference type="SUPFAM" id="SSF52777">
    <property type="entry name" value="CoA-dependent acyltransferases"/>
    <property type="match status" value="1"/>
</dbReference>
<evidence type="ECO:0000259" key="5">
    <source>
        <dbReference type="PROSITE" id="PS50075"/>
    </source>
</evidence>
<dbReference type="Pfam" id="PF00550">
    <property type="entry name" value="PP-binding"/>
    <property type="match status" value="1"/>
</dbReference>
<proteinExistence type="predicted"/>
<comment type="cofactor">
    <cofactor evidence="1">
        <name>pantetheine 4'-phosphate</name>
        <dbReference type="ChEBI" id="CHEBI:47942"/>
    </cofactor>
</comment>
<dbReference type="GO" id="GO:0005737">
    <property type="term" value="C:cytoplasm"/>
    <property type="evidence" value="ECO:0007669"/>
    <property type="project" value="TreeGrafter"/>
</dbReference>
<dbReference type="SMART" id="SM00823">
    <property type="entry name" value="PKS_PP"/>
    <property type="match status" value="1"/>
</dbReference>
<accession>A0A1E5P4V5</accession>
<dbReference type="GO" id="GO:0003824">
    <property type="term" value="F:catalytic activity"/>
    <property type="evidence" value="ECO:0007669"/>
    <property type="project" value="InterPro"/>
</dbReference>
<dbReference type="Gene3D" id="3.30.559.10">
    <property type="entry name" value="Chloramphenicol acetyltransferase-like domain"/>
    <property type="match status" value="1"/>
</dbReference>
<dbReference type="InterPro" id="IPR020806">
    <property type="entry name" value="PKS_PP-bd"/>
</dbReference>
<keyword evidence="2" id="KW-0596">Phosphopantetheine</keyword>
<dbReference type="PROSITE" id="PS50075">
    <property type="entry name" value="CARRIER"/>
    <property type="match status" value="1"/>
</dbReference>
<keyword evidence="3" id="KW-0597">Phosphoprotein</keyword>
<feature type="region of interest" description="Disordered" evidence="4">
    <location>
        <begin position="28"/>
        <end position="48"/>
    </location>
</feature>
<comment type="caution">
    <text evidence="6">The sequence shown here is derived from an EMBL/GenBank/DDBJ whole genome shotgun (WGS) entry which is preliminary data.</text>
</comment>
<name>A0A1E5P4V5_9ACTN</name>
<dbReference type="GO" id="GO:0031177">
    <property type="term" value="F:phosphopantetheine binding"/>
    <property type="evidence" value="ECO:0007669"/>
    <property type="project" value="InterPro"/>
</dbReference>
<evidence type="ECO:0000313" key="7">
    <source>
        <dbReference type="Proteomes" id="UP000095759"/>
    </source>
</evidence>
<evidence type="ECO:0000313" key="6">
    <source>
        <dbReference type="EMBL" id="OEJ24571.1"/>
    </source>
</evidence>
<organism evidence="6 7">
    <name type="scientific">Streptomyces agglomeratus</name>
    <dbReference type="NCBI Taxonomy" id="285458"/>
    <lineage>
        <taxon>Bacteria</taxon>
        <taxon>Bacillati</taxon>
        <taxon>Actinomycetota</taxon>
        <taxon>Actinomycetes</taxon>
        <taxon>Kitasatosporales</taxon>
        <taxon>Streptomycetaceae</taxon>
        <taxon>Streptomyces</taxon>
    </lineage>
</organism>
<evidence type="ECO:0000256" key="1">
    <source>
        <dbReference type="ARBA" id="ARBA00001957"/>
    </source>
</evidence>
<dbReference type="RefSeq" id="WP_069935065.1">
    <property type="nucleotide sequence ID" value="NZ_MEHM01000001.1"/>
</dbReference>
<dbReference type="GO" id="GO:0017000">
    <property type="term" value="P:antibiotic biosynthetic process"/>
    <property type="evidence" value="ECO:0007669"/>
    <property type="project" value="UniProtKB-ARBA"/>
</dbReference>
<dbReference type="InterPro" id="IPR023213">
    <property type="entry name" value="CAT-like_dom_sf"/>
</dbReference>
<dbReference type="OrthoDB" id="2472181at2"/>
<dbReference type="PANTHER" id="PTHR45527">
    <property type="entry name" value="NONRIBOSOMAL PEPTIDE SYNTHETASE"/>
    <property type="match status" value="1"/>
</dbReference>
<dbReference type="GO" id="GO:0044550">
    <property type="term" value="P:secondary metabolite biosynthetic process"/>
    <property type="evidence" value="ECO:0007669"/>
    <property type="project" value="TreeGrafter"/>
</dbReference>
<dbReference type="Gene3D" id="1.10.1200.10">
    <property type="entry name" value="ACP-like"/>
    <property type="match status" value="1"/>
</dbReference>
<dbReference type="GO" id="GO:0043041">
    <property type="term" value="P:amino acid activation for nonribosomal peptide biosynthetic process"/>
    <property type="evidence" value="ECO:0007669"/>
    <property type="project" value="TreeGrafter"/>
</dbReference>
<dbReference type="Pfam" id="PF00668">
    <property type="entry name" value="Condensation"/>
    <property type="match status" value="1"/>
</dbReference>
<sequence length="417" mass="46442">MLDGELQLVPIGVVGDLYVSGVPSDQDRSAAEHFETNPYGPPGSGLYRAGQPARWTRDGRLELVQRIDEKAAEQVVPEYRKPRDVQEEVLAGLFAEVLNVTRVGIDDSFFGLGGHSLLATWLLSRIRTVLGVEVPIRLFFEYPTVAQLAPQLDGRPVQIPVVAGPRPERLPLSFAQRRLWFLHRFEGPSATYNVPMRLRLRTQPDTEALVSAIGDVVRRHESLRTVFTEIDGTPVQHILPAETVDIPVGVEQATTPAQLETLVDQVARYEFDLHTQIPIRARIINTPDGCTLIMVVHHIAADGWSLVPLMRDLSDAYAARCDGNEPNWQPLTVQYADYTLWQREILGTENDPDSVLSHQFDYWRNELANLPEQTPLPFDRPRPPPPPTTATYNPSTSNPTPATPSNTSPTNTASPPQ</sequence>
<dbReference type="Gene3D" id="2.30.38.10">
    <property type="entry name" value="Luciferase, Domain 3"/>
    <property type="match status" value="1"/>
</dbReference>
<dbReference type="FunFam" id="1.10.1200.10:FF:000005">
    <property type="entry name" value="Nonribosomal peptide synthetase 1"/>
    <property type="match status" value="1"/>
</dbReference>
<dbReference type="InterPro" id="IPR036736">
    <property type="entry name" value="ACP-like_sf"/>
</dbReference>
<reference evidence="6 7" key="1">
    <citation type="submission" date="2016-08" db="EMBL/GenBank/DDBJ databases">
        <title>Complete genome sequence of Streptomyces agglomeratus strain 6-3-2, a novel anti-MRSA actinomycete isolated from Wuli of Tebit, China.</title>
        <authorList>
            <person name="Chen X."/>
        </authorList>
    </citation>
    <scope>NUCLEOTIDE SEQUENCE [LARGE SCALE GENOMIC DNA]</scope>
    <source>
        <strain evidence="6 7">6-3-2</strain>
    </source>
</reference>